<dbReference type="EMBL" id="BGPR01000635">
    <property type="protein sequence ID" value="GBM29409.1"/>
    <property type="molecule type" value="Genomic_DNA"/>
</dbReference>
<dbReference type="AlphaFoldDB" id="A0A4Y2EM57"/>
<organism evidence="1 2">
    <name type="scientific">Araneus ventricosus</name>
    <name type="common">Orbweaver spider</name>
    <name type="synonym">Epeira ventricosa</name>
    <dbReference type="NCBI Taxonomy" id="182803"/>
    <lineage>
        <taxon>Eukaryota</taxon>
        <taxon>Metazoa</taxon>
        <taxon>Ecdysozoa</taxon>
        <taxon>Arthropoda</taxon>
        <taxon>Chelicerata</taxon>
        <taxon>Arachnida</taxon>
        <taxon>Araneae</taxon>
        <taxon>Araneomorphae</taxon>
        <taxon>Entelegynae</taxon>
        <taxon>Araneoidea</taxon>
        <taxon>Araneidae</taxon>
        <taxon>Araneus</taxon>
    </lineage>
</organism>
<reference evidence="1 2" key="1">
    <citation type="journal article" date="2019" name="Sci. Rep.">
        <title>Orb-weaving spider Araneus ventricosus genome elucidates the spidroin gene catalogue.</title>
        <authorList>
            <person name="Kono N."/>
            <person name="Nakamura H."/>
            <person name="Ohtoshi R."/>
            <person name="Moran D.A.P."/>
            <person name="Shinohara A."/>
            <person name="Yoshida Y."/>
            <person name="Fujiwara M."/>
            <person name="Mori M."/>
            <person name="Tomita M."/>
            <person name="Arakawa K."/>
        </authorList>
    </citation>
    <scope>NUCLEOTIDE SEQUENCE [LARGE SCALE GENOMIC DNA]</scope>
</reference>
<sequence>MLNDEKGEHFYQDEEHCQGKCMLVYYCWNITWDCSFEVFKSKFLPAFCQSTTLQ</sequence>
<feature type="non-terminal residue" evidence="1">
    <location>
        <position position="54"/>
    </location>
</feature>
<name>A0A4Y2EM57_ARAVE</name>
<evidence type="ECO:0000313" key="2">
    <source>
        <dbReference type="Proteomes" id="UP000499080"/>
    </source>
</evidence>
<dbReference type="Proteomes" id="UP000499080">
    <property type="component" value="Unassembled WGS sequence"/>
</dbReference>
<proteinExistence type="predicted"/>
<keyword evidence="2" id="KW-1185">Reference proteome</keyword>
<accession>A0A4Y2EM57</accession>
<gene>
    <name evidence="1" type="ORF">AVEN_253925_1</name>
</gene>
<comment type="caution">
    <text evidence="1">The sequence shown here is derived from an EMBL/GenBank/DDBJ whole genome shotgun (WGS) entry which is preliminary data.</text>
</comment>
<protein>
    <submittedName>
        <fullName evidence="1">Uncharacterized protein</fullName>
    </submittedName>
</protein>
<evidence type="ECO:0000313" key="1">
    <source>
        <dbReference type="EMBL" id="GBM29409.1"/>
    </source>
</evidence>